<gene>
    <name evidence="4" type="ORF">CEPIT_LOCUS2071</name>
</gene>
<evidence type="ECO:0000259" key="3">
    <source>
        <dbReference type="Pfam" id="PF26130"/>
    </source>
</evidence>
<feature type="domain" description="PB1-like" evidence="3">
    <location>
        <begin position="1"/>
        <end position="93"/>
    </location>
</feature>
<dbReference type="Proteomes" id="UP001152523">
    <property type="component" value="Unassembled WGS sequence"/>
</dbReference>
<evidence type="ECO:0000313" key="5">
    <source>
        <dbReference type="Proteomes" id="UP001152523"/>
    </source>
</evidence>
<dbReference type="Pfam" id="PF26130">
    <property type="entry name" value="PB1-like"/>
    <property type="match status" value="1"/>
</dbReference>
<evidence type="ECO:0000313" key="4">
    <source>
        <dbReference type="EMBL" id="CAH9064214.1"/>
    </source>
</evidence>
<accession>A0AAV0C4T2</accession>
<comment type="caution">
    <text evidence="4">The sequence shown here is derived from an EMBL/GenBank/DDBJ whole genome shotgun (WGS) entry which is preliminary data.</text>
</comment>
<evidence type="ECO:0000259" key="2">
    <source>
        <dbReference type="Pfam" id="PF03108"/>
    </source>
</evidence>
<feature type="compositionally biased region" description="Polar residues" evidence="1">
    <location>
        <begin position="122"/>
        <end position="147"/>
    </location>
</feature>
<dbReference type="AlphaFoldDB" id="A0AAV0C4T2"/>
<proteinExistence type="predicted"/>
<dbReference type="InterPro" id="IPR004332">
    <property type="entry name" value="Transposase_MuDR"/>
</dbReference>
<sequence length="437" mass="49758">MTEYVNLLIHHGGKWDCAKRKQEYLGGEVTKKEKVDIDYISKFELHGFAKDLGYQDGVQIWFRRLSIKDVSGSVGLQKIVCDKDVHEMLLDNIMDPYIELYFVSKKSTKGKGKEKLTGGPSIPSQSTDAAHTQSQSADPTPTSTPAQTLQPVIGVESAHTPINSQTEEVIPTFLQLQFHTNSEDEEYLQSRSVSESSSEEQSVSHISEASWLYADLEWSEDEVFQDVISEDEQLQLQKHVDQVNEEPVNDQEDLDDLQEFNEQVAYSEDLHSYNGSENVDGNVPEFNSDIGSKHPDLCKGMRFTSHVECRKALKEWAVKGAFDYTYVNNRRSNITVVCKNKETCSFRIHASKMSDPGYFQIKTFKPKHECSFSNRNSLVTSTYLSEKYLDELRENPNWDVGAMQKIIQRQLRVHVSLAMCYRARVKAKAKIVDDIAD</sequence>
<dbReference type="PANTHER" id="PTHR31973:SF187">
    <property type="entry name" value="MUTATOR TRANSPOSASE MUDRA PROTEIN"/>
    <property type="match status" value="1"/>
</dbReference>
<feature type="domain" description="Transposase MuDR plant" evidence="2">
    <location>
        <begin position="299"/>
        <end position="361"/>
    </location>
</feature>
<evidence type="ECO:0008006" key="6">
    <source>
        <dbReference type="Google" id="ProtNLM"/>
    </source>
</evidence>
<reference evidence="4" key="1">
    <citation type="submission" date="2022-07" db="EMBL/GenBank/DDBJ databases">
        <authorList>
            <person name="Macas J."/>
            <person name="Novak P."/>
            <person name="Neumann P."/>
        </authorList>
    </citation>
    <scope>NUCLEOTIDE SEQUENCE</scope>
</reference>
<organism evidence="4 5">
    <name type="scientific">Cuscuta epithymum</name>
    <dbReference type="NCBI Taxonomy" id="186058"/>
    <lineage>
        <taxon>Eukaryota</taxon>
        <taxon>Viridiplantae</taxon>
        <taxon>Streptophyta</taxon>
        <taxon>Embryophyta</taxon>
        <taxon>Tracheophyta</taxon>
        <taxon>Spermatophyta</taxon>
        <taxon>Magnoliopsida</taxon>
        <taxon>eudicotyledons</taxon>
        <taxon>Gunneridae</taxon>
        <taxon>Pentapetalae</taxon>
        <taxon>asterids</taxon>
        <taxon>lamiids</taxon>
        <taxon>Solanales</taxon>
        <taxon>Convolvulaceae</taxon>
        <taxon>Cuscuteae</taxon>
        <taxon>Cuscuta</taxon>
        <taxon>Cuscuta subgen. Cuscuta</taxon>
    </lineage>
</organism>
<name>A0AAV0C4T2_9ASTE</name>
<protein>
    <recommendedName>
        <fullName evidence="6">Transposase MuDR plant domain-containing protein</fullName>
    </recommendedName>
</protein>
<keyword evidence="5" id="KW-1185">Reference proteome</keyword>
<dbReference type="InterPro" id="IPR058594">
    <property type="entry name" value="PB1-like_dom_pln"/>
</dbReference>
<evidence type="ECO:0000256" key="1">
    <source>
        <dbReference type="SAM" id="MobiDB-lite"/>
    </source>
</evidence>
<dbReference type="Pfam" id="PF03108">
    <property type="entry name" value="DBD_Tnp_Mut"/>
    <property type="match status" value="1"/>
</dbReference>
<feature type="region of interest" description="Disordered" evidence="1">
    <location>
        <begin position="110"/>
        <end position="147"/>
    </location>
</feature>
<dbReference type="PANTHER" id="PTHR31973">
    <property type="entry name" value="POLYPROTEIN, PUTATIVE-RELATED"/>
    <property type="match status" value="1"/>
</dbReference>
<dbReference type="EMBL" id="CAMAPF010000011">
    <property type="protein sequence ID" value="CAH9064214.1"/>
    <property type="molecule type" value="Genomic_DNA"/>
</dbReference>